<dbReference type="RefSeq" id="WP_043066469.1">
    <property type="nucleotide sequence ID" value="NZ_BJOA01000191.1"/>
</dbReference>
<keyword evidence="2" id="KW-0378">Hydrolase</keyword>
<proteinExistence type="predicted"/>
<sequence>MKIYPLGDAAAVIELGGEISEAVHRKVKALSIQLEAQPIPGMIEYVPAFTTVTVFYDPYRVLREMGVQLSEAGMSGLVSPYRKVHDMLERMVAEIGDEAEIAARVIEIPVCYGEEFGPDLEFVANHNGLTPEEVIRIHSSAEYLVYMVGFAPGFPYLGGMPEAIAAPRRPSPRLAIPAGSVGIAGKQTGVYPIETPGGWQIIGRTPIELFIPDSNPPTILASGDRICFRAISRQEYMERKEGGR</sequence>
<reference evidence="6 8" key="2">
    <citation type="submission" date="2016-10" db="EMBL/GenBank/DDBJ databases">
        <authorList>
            <person name="de Groot N.N."/>
        </authorList>
    </citation>
    <scope>NUCLEOTIDE SEQUENCE [LARGE SCALE GENOMIC DNA]</scope>
    <source>
        <strain evidence="6 8">DSM 2895</strain>
    </source>
</reference>
<name>A0A0D1XS20_ANEMI</name>
<dbReference type="SUPFAM" id="SSF50891">
    <property type="entry name" value="Cyclophilin-like"/>
    <property type="match status" value="1"/>
</dbReference>
<feature type="domain" description="Carboxyltransferase" evidence="4">
    <location>
        <begin position="1"/>
        <end position="220"/>
    </location>
</feature>
<dbReference type="InterPro" id="IPR010016">
    <property type="entry name" value="PxpB"/>
</dbReference>
<evidence type="ECO:0000313" key="5">
    <source>
        <dbReference type="EMBL" id="KON94418.1"/>
    </source>
</evidence>
<keyword evidence="1" id="KW-0547">Nucleotide-binding</keyword>
<dbReference type="Gene3D" id="3.30.1360.40">
    <property type="match status" value="1"/>
</dbReference>
<gene>
    <name evidence="5" type="ORF">AF333_01860</name>
    <name evidence="6" type="ORF">SAMN04487909_14154</name>
</gene>
<keyword evidence="3" id="KW-0067">ATP-binding</keyword>
<reference evidence="5 7" key="1">
    <citation type="submission" date="2015-07" db="EMBL/GenBank/DDBJ databases">
        <title>Fjat-14205 dsm 2895.</title>
        <authorList>
            <person name="Liu B."/>
            <person name="Wang J."/>
            <person name="Zhu Y."/>
            <person name="Liu G."/>
            <person name="Chen Q."/>
            <person name="Chen Z."/>
            <person name="Lan J."/>
            <person name="Che J."/>
            <person name="Ge C."/>
            <person name="Shi H."/>
            <person name="Pan Z."/>
            <person name="Liu X."/>
        </authorList>
    </citation>
    <scope>NUCLEOTIDE SEQUENCE [LARGE SCALE GENOMIC DNA]</scope>
    <source>
        <strain evidence="5 7">DSM 2895</strain>
    </source>
</reference>
<dbReference type="EMBL" id="FNED01000041">
    <property type="protein sequence ID" value="SDK16024.1"/>
    <property type="molecule type" value="Genomic_DNA"/>
</dbReference>
<dbReference type="NCBIfam" id="TIGR00370">
    <property type="entry name" value="5-oxoprolinase subunit PxpB"/>
    <property type="match status" value="1"/>
</dbReference>
<dbReference type="PANTHER" id="PTHR34698">
    <property type="entry name" value="5-OXOPROLINASE SUBUNIT B"/>
    <property type="match status" value="1"/>
</dbReference>
<evidence type="ECO:0000256" key="1">
    <source>
        <dbReference type="ARBA" id="ARBA00022741"/>
    </source>
</evidence>
<dbReference type="SMART" id="SM00796">
    <property type="entry name" value="AHS1"/>
    <property type="match status" value="1"/>
</dbReference>
<accession>A0A0D1XS20</accession>
<dbReference type="PATRIC" id="fig|47500.8.peg.476"/>
<dbReference type="GO" id="GO:0005524">
    <property type="term" value="F:ATP binding"/>
    <property type="evidence" value="ECO:0007669"/>
    <property type="project" value="UniProtKB-KW"/>
</dbReference>
<evidence type="ECO:0000313" key="6">
    <source>
        <dbReference type="EMBL" id="SDK16024.1"/>
    </source>
</evidence>
<dbReference type="InterPro" id="IPR029000">
    <property type="entry name" value="Cyclophilin-like_dom_sf"/>
</dbReference>
<dbReference type="Pfam" id="PF02682">
    <property type="entry name" value="CT_C_D"/>
    <property type="match status" value="1"/>
</dbReference>
<evidence type="ECO:0000259" key="4">
    <source>
        <dbReference type="SMART" id="SM00796"/>
    </source>
</evidence>
<dbReference type="PANTHER" id="PTHR34698:SF2">
    <property type="entry name" value="5-OXOPROLINASE SUBUNIT B"/>
    <property type="match status" value="1"/>
</dbReference>
<dbReference type="InterPro" id="IPR003833">
    <property type="entry name" value="CT_C_D"/>
</dbReference>
<dbReference type="GeneID" id="42303957"/>
<dbReference type="OrthoDB" id="9778567at2"/>
<evidence type="ECO:0000256" key="2">
    <source>
        <dbReference type="ARBA" id="ARBA00022801"/>
    </source>
</evidence>
<evidence type="ECO:0000313" key="8">
    <source>
        <dbReference type="Proteomes" id="UP000182836"/>
    </source>
</evidence>
<evidence type="ECO:0000313" key="7">
    <source>
        <dbReference type="Proteomes" id="UP000037269"/>
    </source>
</evidence>
<dbReference type="SUPFAM" id="SSF160467">
    <property type="entry name" value="PH0987 N-terminal domain-like"/>
    <property type="match status" value="1"/>
</dbReference>
<dbReference type="AlphaFoldDB" id="A0A0D1XS20"/>
<dbReference type="STRING" id="47500.AF333_01860"/>
<keyword evidence="7" id="KW-1185">Reference proteome</keyword>
<dbReference type="Gene3D" id="2.40.100.10">
    <property type="entry name" value="Cyclophilin-like"/>
    <property type="match status" value="1"/>
</dbReference>
<protein>
    <submittedName>
        <fullName evidence="6">Inhibitor of KinA</fullName>
    </submittedName>
    <submittedName>
        <fullName evidence="5">Kinase inhibitor</fullName>
    </submittedName>
</protein>
<dbReference type="Proteomes" id="UP000037269">
    <property type="component" value="Unassembled WGS sequence"/>
</dbReference>
<dbReference type="EMBL" id="LGUG01000004">
    <property type="protein sequence ID" value="KON94418.1"/>
    <property type="molecule type" value="Genomic_DNA"/>
</dbReference>
<dbReference type="GO" id="GO:0016787">
    <property type="term" value="F:hydrolase activity"/>
    <property type="evidence" value="ECO:0007669"/>
    <property type="project" value="UniProtKB-KW"/>
</dbReference>
<dbReference type="Proteomes" id="UP000182836">
    <property type="component" value="Unassembled WGS sequence"/>
</dbReference>
<organism evidence="5 7">
    <name type="scientific">Aneurinibacillus migulanus</name>
    <name type="common">Bacillus migulanus</name>
    <dbReference type="NCBI Taxonomy" id="47500"/>
    <lineage>
        <taxon>Bacteria</taxon>
        <taxon>Bacillati</taxon>
        <taxon>Bacillota</taxon>
        <taxon>Bacilli</taxon>
        <taxon>Bacillales</taxon>
        <taxon>Paenibacillaceae</taxon>
        <taxon>Aneurinibacillus group</taxon>
        <taxon>Aneurinibacillus</taxon>
    </lineage>
</organism>
<evidence type="ECO:0000256" key="3">
    <source>
        <dbReference type="ARBA" id="ARBA00022840"/>
    </source>
</evidence>